<proteinExistence type="predicted"/>
<dbReference type="Proteomes" id="UP000207598">
    <property type="component" value="Unassembled WGS sequence"/>
</dbReference>
<evidence type="ECO:0000313" key="2">
    <source>
        <dbReference type="EMBL" id="SMX46801.1"/>
    </source>
</evidence>
<sequence>MEQVALTVHIPRTLHAAAERVSRQRGQTLDRFLAQALARGVLRNAADEPADRDTGPGAGSDSTDGQAALARLRGDLEQDFARARSWPELQGRLLVKGYRLRECGGALSVHRHPDDTRLCPLESLGITSATLAMRFCRPFPPPIGMWEQSPFTAGERGGIDAALQAIG</sequence>
<keyword evidence="3" id="KW-1185">Reference proteome</keyword>
<organism evidence="2 3">
    <name type="scientific">Maliponia aquimaris</name>
    <dbReference type="NCBI Taxonomy" id="1673631"/>
    <lineage>
        <taxon>Bacteria</taxon>
        <taxon>Pseudomonadati</taxon>
        <taxon>Pseudomonadota</taxon>
        <taxon>Alphaproteobacteria</taxon>
        <taxon>Rhodobacterales</taxon>
        <taxon>Paracoccaceae</taxon>
        <taxon>Maliponia</taxon>
    </lineage>
</organism>
<dbReference type="AlphaFoldDB" id="A0A238KW36"/>
<feature type="region of interest" description="Disordered" evidence="1">
    <location>
        <begin position="44"/>
        <end position="67"/>
    </location>
</feature>
<evidence type="ECO:0000313" key="3">
    <source>
        <dbReference type="Proteomes" id="UP000207598"/>
    </source>
</evidence>
<gene>
    <name evidence="2" type="ORF">MAA8898_03529</name>
</gene>
<name>A0A238KW36_9RHOB</name>
<protein>
    <submittedName>
        <fullName evidence="2">Uncharacterized protein</fullName>
    </submittedName>
</protein>
<feature type="compositionally biased region" description="Basic and acidic residues" evidence="1">
    <location>
        <begin position="45"/>
        <end position="54"/>
    </location>
</feature>
<reference evidence="2 3" key="1">
    <citation type="submission" date="2017-05" db="EMBL/GenBank/DDBJ databases">
        <authorList>
            <person name="Song R."/>
            <person name="Chenine A.L."/>
            <person name="Ruprecht R.M."/>
        </authorList>
    </citation>
    <scope>NUCLEOTIDE SEQUENCE [LARGE SCALE GENOMIC DNA]</scope>
    <source>
        <strain evidence="2 3">CECT 8898</strain>
    </source>
</reference>
<dbReference type="EMBL" id="FXYF01000010">
    <property type="protein sequence ID" value="SMX46801.1"/>
    <property type="molecule type" value="Genomic_DNA"/>
</dbReference>
<evidence type="ECO:0000256" key="1">
    <source>
        <dbReference type="SAM" id="MobiDB-lite"/>
    </source>
</evidence>
<dbReference type="RefSeq" id="WP_094022305.1">
    <property type="nucleotide sequence ID" value="NZ_FXYF01000010.1"/>
</dbReference>
<accession>A0A238KW36</accession>
<dbReference type="OrthoDB" id="7869496at2"/>